<dbReference type="Gene3D" id="3.40.50.720">
    <property type="entry name" value="NAD(P)-binding Rossmann-like Domain"/>
    <property type="match status" value="1"/>
</dbReference>
<organism evidence="3 4">
    <name type="scientific">Thalassobaculum fulvum</name>
    <dbReference type="NCBI Taxonomy" id="1633335"/>
    <lineage>
        <taxon>Bacteria</taxon>
        <taxon>Pseudomonadati</taxon>
        <taxon>Pseudomonadota</taxon>
        <taxon>Alphaproteobacteria</taxon>
        <taxon>Rhodospirillales</taxon>
        <taxon>Thalassobaculaceae</taxon>
        <taxon>Thalassobaculum</taxon>
    </lineage>
</organism>
<accession>A0A918XVX1</accession>
<dbReference type="Pfam" id="PF09130">
    <property type="entry name" value="DUF1932"/>
    <property type="match status" value="1"/>
</dbReference>
<proteinExistence type="predicted"/>
<dbReference type="InterPro" id="IPR013328">
    <property type="entry name" value="6PGD_dom2"/>
</dbReference>
<dbReference type="Pfam" id="PF03446">
    <property type="entry name" value="NAD_binding_2"/>
    <property type="match status" value="1"/>
</dbReference>
<dbReference type="SUPFAM" id="SSF48179">
    <property type="entry name" value="6-phosphogluconate dehydrogenase C-terminal domain-like"/>
    <property type="match status" value="1"/>
</dbReference>
<dbReference type="AlphaFoldDB" id="A0A918XVX1"/>
<dbReference type="Gene3D" id="1.10.1040.10">
    <property type="entry name" value="N-(1-d-carboxylethyl)-l-norvaline Dehydrogenase, domain 2"/>
    <property type="match status" value="1"/>
</dbReference>
<keyword evidence="4" id="KW-1185">Reference proteome</keyword>
<dbReference type="GO" id="GO:0050661">
    <property type="term" value="F:NADP binding"/>
    <property type="evidence" value="ECO:0007669"/>
    <property type="project" value="InterPro"/>
</dbReference>
<gene>
    <name evidence="3" type="ORF">GCM10017083_37950</name>
</gene>
<comment type="caution">
    <text evidence="3">The sequence shown here is derived from an EMBL/GenBank/DDBJ whole genome shotgun (WGS) entry which is preliminary data.</text>
</comment>
<sequence length="293" mass="30324">MGSSIGRVLVDAGLRVTTNLADRSPRTQRLASLAGIVDARDDVEAIENADIVLSVLPPDQAVDMATRLASALAAVADKPLYIDLNATAPATAVEAGEIVDSVGGPFLDGGIVGPPPRPGHSLGPRIYISGAADAVQFALGLRRYGLDVRSVPGGVGAASALKMCYAAVTKGLTALATVSLSAAKAYGVDRELRAEMAASQRMLSDRFARSLPDMAPKAYRWVGEMEEIARTVADVGLDPKLFLGAADIYRLVTATALGQELPEDRTIGLTAEEVAEIVAGALESGMPAEGAEE</sequence>
<evidence type="ECO:0000313" key="4">
    <source>
        <dbReference type="Proteomes" id="UP000630353"/>
    </source>
</evidence>
<evidence type="ECO:0000259" key="1">
    <source>
        <dbReference type="Pfam" id="PF03446"/>
    </source>
</evidence>
<feature type="domain" description="Phosphogluconate dehydrogenase NAD-binding putative C-terminal" evidence="2">
    <location>
        <begin position="183"/>
        <end position="252"/>
    </location>
</feature>
<dbReference type="InterPro" id="IPR036291">
    <property type="entry name" value="NAD(P)-bd_dom_sf"/>
</dbReference>
<evidence type="ECO:0000313" key="3">
    <source>
        <dbReference type="EMBL" id="GHD57040.1"/>
    </source>
</evidence>
<dbReference type="SUPFAM" id="SSF51735">
    <property type="entry name" value="NAD(P)-binding Rossmann-fold domains"/>
    <property type="match status" value="1"/>
</dbReference>
<dbReference type="InterPro" id="IPR015814">
    <property type="entry name" value="Pgluconate_DH_NAD-bd_C"/>
</dbReference>
<dbReference type="EMBL" id="BMZS01000009">
    <property type="protein sequence ID" value="GHD57040.1"/>
    <property type="molecule type" value="Genomic_DNA"/>
</dbReference>
<feature type="domain" description="6-phosphogluconate dehydrogenase NADP-binding" evidence="1">
    <location>
        <begin position="1"/>
        <end position="133"/>
    </location>
</feature>
<protein>
    <submittedName>
        <fullName evidence="3">6-phosphogluconate dehydrogenase</fullName>
    </submittedName>
</protein>
<reference evidence="3" key="2">
    <citation type="submission" date="2020-09" db="EMBL/GenBank/DDBJ databases">
        <authorList>
            <person name="Sun Q."/>
            <person name="Kim S."/>
        </authorList>
    </citation>
    <scope>NUCLEOTIDE SEQUENCE</scope>
    <source>
        <strain evidence="3">KCTC 42651</strain>
    </source>
</reference>
<reference evidence="3" key="1">
    <citation type="journal article" date="2014" name="Int. J. Syst. Evol. Microbiol.">
        <title>Complete genome sequence of Corynebacterium casei LMG S-19264T (=DSM 44701T), isolated from a smear-ripened cheese.</title>
        <authorList>
            <consortium name="US DOE Joint Genome Institute (JGI-PGF)"/>
            <person name="Walter F."/>
            <person name="Albersmeier A."/>
            <person name="Kalinowski J."/>
            <person name="Ruckert C."/>
        </authorList>
    </citation>
    <scope>NUCLEOTIDE SEQUENCE</scope>
    <source>
        <strain evidence="3">KCTC 42651</strain>
    </source>
</reference>
<dbReference type="InterPro" id="IPR006115">
    <property type="entry name" value="6PGDH_NADP-bd"/>
</dbReference>
<evidence type="ECO:0000259" key="2">
    <source>
        <dbReference type="Pfam" id="PF09130"/>
    </source>
</evidence>
<name>A0A918XVX1_9PROT</name>
<dbReference type="InterPro" id="IPR008927">
    <property type="entry name" value="6-PGluconate_DH-like_C_sf"/>
</dbReference>
<dbReference type="Proteomes" id="UP000630353">
    <property type="component" value="Unassembled WGS sequence"/>
</dbReference>